<dbReference type="EMBL" id="AKHW03000487">
    <property type="protein sequence ID" value="KYO46800.1"/>
    <property type="molecule type" value="Genomic_DNA"/>
</dbReference>
<gene>
    <name evidence="2" type="ORF">Y1Q_0014405</name>
</gene>
<keyword evidence="3" id="KW-1185">Reference proteome</keyword>
<reference evidence="2 3" key="1">
    <citation type="journal article" date="2012" name="Genome Biol.">
        <title>Sequencing three crocodilian genomes to illuminate the evolution of archosaurs and amniotes.</title>
        <authorList>
            <person name="St John J.A."/>
            <person name="Braun E.L."/>
            <person name="Isberg S.R."/>
            <person name="Miles L.G."/>
            <person name="Chong A.Y."/>
            <person name="Gongora J."/>
            <person name="Dalzell P."/>
            <person name="Moran C."/>
            <person name="Bed'hom B."/>
            <person name="Abzhanov A."/>
            <person name="Burgess S.C."/>
            <person name="Cooksey A.M."/>
            <person name="Castoe T.A."/>
            <person name="Crawford N.G."/>
            <person name="Densmore L.D."/>
            <person name="Drew J.C."/>
            <person name="Edwards S.V."/>
            <person name="Faircloth B.C."/>
            <person name="Fujita M.K."/>
            <person name="Greenwold M.J."/>
            <person name="Hoffmann F.G."/>
            <person name="Howard J.M."/>
            <person name="Iguchi T."/>
            <person name="Janes D.E."/>
            <person name="Khan S.Y."/>
            <person name="Kohno S."/>
            <person name="de Koning A.J."/>
            <person name="Lance S.L."/>
            <person name="McCarthy F.M."/>
            <person name="McCormack J.E."/>
            <person name="Merchant M.E."/>
            <person name="Peterson D.G."/>
            <person name="Pollock D.D."/>
            <person name="Pourmand N."/>
            <person name="Raney B.J."/>
            <person name="Roessler K.A."/>
            <person name="Sanford J.R."/>
            <person name="Sawyer R.H."/>
            <person name="Schmidt C.J."/>
            <person name="Triplett E.W."/>
            <person name="Tuberville T.D."/>
            <person name="Venegas-Anaya M."/>
            <person name="Howard J.T."/>
            <person name="Jarvis E.D."/>
            <person name="Guillette L.J.Jr."/>
            <person name="Glenn T.C."/>
            <person name="Green R.E."/>
            <person name="Ray D.A."/>
        </authorList>
    </citation>
    <scope>NUCLEOTIDE SEQUENCE [LARGE SCALE GENOMIC DNA]</scope>
    <source>
        <strain evidence="2">KSC_2009_1</strain>
    </source>
</reference>
<name>A0A151PCU2_ALLMI</name>
<comment type="caution">
    <text evidence="2">The sequence shown here is derived from an EMBL/GenBank/DDBJ whole genome shotgun (WGS) entry which is preliminary data.</text>
</comment>
<evidence type="ECO:0000256" key="1">
    <source>
        <dbReference type="SAM" id="MobiDB-lite"/>
    </source>
</evidence>
<feature type="compositionally biased region" description="Low complexity" evidence="1">
    <location>
        <begin position="256"/>
        <end position="276"/>
    </location>
</feature>
<organism evidence="2 3">
    <name type="scientific">Alligator mississippiensis</name>
    <name type="common">American alligator</name>
    <dbReference type="NCBI Taxonomy" id="8496"/>
    <lineage>
        <taxon>Eukaryota</taxon>
        <taxon>Metazoa</taxon>
        <taxon>Chordata</taxon>
        <taxon>Craniata</taxon>
        <taxon>Vertebrata</taxon>
        <taxon>Euteleostomi</taxon>
        <taxon>Archelosauria</taxon>
        <taxon>Archosauria</taxon>
        <taxon>Crocodylia</taxon>
        <taxon>Alligatoridae</taxon>
        <taxon>Alligatorinae</taxon>
        <taxon>Alligator</taxon>
    </lineage>
</organism>
<evidence type="ECO:0000313" key="2">
    <source>
        <dbReference type="EMBL" id="KYO46800.1"/>
    </source>
</evidence>
<dbReference type="Proteomes" id="UP000050525">
    <property type="component" value="Unassembled WGS sequence"/>
</dbReference>
<evidence type="ECO:0000313" key="3">
    <source>
        <dbReference type="Proteomes" id="UP000050525"/>
    </source>
</evidence>
<dbReference type="PANTHER" id="PTHR19446">
    <property type="entry name" value="REVERSE TRANSCRIPTASES"/>
    <property type="match status" value="1"/>
</dbReference>
<dbReference type="STRING" id="8496.A0A151PCU2"/>
<protein>
    <submittedName>
        <fullName evidence="2">Uncharacterized protein</fullName>
    </submittedName>
</protein>
<accession>A0A151PCU2</accession>
<dbReference type="AlphaFoldDB" id="A0A151PCU2"/>
<proteinExistence type="predicted"/>
<feature type="region of interest" description="Disordered" evidence="1">
    <location>
        <begin position="242"/>
        <end position="276"/>
    </location>
</feature>
<sequence length="276" mass="31690">MFRMAQSRYLLQGLREKLKNWRLITLLNFDYNLLAERFKSILRTVIHKDQLCGSVAILNLALENAYDRACHQFLFSMLEWMGVPLIFIGWIKTLYMDVISEVQVNGFLNAWIAVESEFQQDCLLSPILLICAIERTPGPAPENPEGYVCVVLGHQGRPLACFDLFTSCIRSTLWKARNLLMYKHMDLEVVDCVEMALSKLQTYYQTTVAEDSEDMTKSTWQRDTWHRIFQLTLSGETHCDCEEDAETTRSEDSSNDSDSSSKSFSGSWSDSNMDNG</sequence>